<dbReference type="InterPro" id="IPR029302">
    <property type="entry name" value="IFT43"/>
</dbReference>
<dbReference type="PANTHER" id="PTHR33724">
    <property type="entry name" value="INTRAFLAGELLAR TRANSPORT PROTEIN 43 HOMOLOG"/>
    <property type="match status" value="1"/>
</dbReference>
<gene>
    <name evidence="4" type="primary">IFT43</name>
    <name evidence="4" type="ORF">SK128_001991</name>
</gene>
<keyword evidence="5" id="KW-1185">Reference proteome</keyword>
<feature type="region of interest" description="Disordered" evidence="3">
    <location>
        <begin position="186"/>
        <end position="206"/>
    </location>
</feature>
<organism evidence="4 5">
    <name type="scientific">Halocaridina rubra</name>
    <name type="common">Hawaiian red shrimp</name>
    <dbReference type="NCBI Taxonomy" id="373956"/>
    <lineage>
        <taxon>Eukaryota</taxon>
        <taxon>Metazoa</taxon>
        <taxon>Ecdysozoa</taxon>
        <taxon>Arthropoda</taxon>
        <taxon>Crustacea</taxon>
        <taxon>Multicrustacea</taxon>
        <taxon>Malacostraca</taxon>
        <taxon>Eumalacostraca</taxon>
        <taxon>Eucarida</taxon>
        <taxon>Decapoda</taxon>
        <taxon>Pleocyemata</taxon>
        <taxon>Caridea</taxon>
        <taxon>Atyoidea</taxon>
        <taxon>Atyidae</taxon>
        <taxon>Halocaridina</taxon>
    </lineage>
</organism>
<evidence type="ECO:0000256" key="1">
    <source>
        <dbReference type="ARBA" id="ARBA00007563"/>
    </source>
</evidence>
<accession>A0AAN8XEZ2</accession>
<keyword evidence="2" id="KW-0970">Cilium biogenesis/degradation</keyword>
<comment type="caution">
    <text evidence="4">The sequence shown here is derived from an EMBL/GenBank/DDBJ whole genome shotgun (WGS) entry which is preliminary data.</text>
</comment>
<evidence type="ECO:0000256" key="3">
    <source>
        <dbReference type="SAM" id="MobiDB-lite"/>
    </source>
</evidence>
<reference evidence="4 5" key="1">
    <citation type="submission" date="2023-11" db="EMBL/GenBank/DDBJ databases">
        <title>Halocaridina rubra genome assembly.</title>
        <authorList>
            <person name="Smith C."/>
        </authorList>
    </citation>
    <scope>NUCLEOTIDE SEQUENCE [LARGE SCALE GENOMIC DNA]</scope>
    <source>
        <strain evidence="4">EP-1</strain>
        <tissue evidence="4">Whole</tissue>
    </source>
</reference>
<dbReference type="Pfam" id="PF15305">
    <property type="entry name" value="IFT43"/>
    <property type="match status" value="1"/>
</dbReference>
<dbReference type="AlphaFoldDB" id="A0AAN8XEZ2"/>
<feature type="compositionally biased region" description="Polar residues" evidence="3">
    <location>
        <begin position="42"/>
        <end position="54"/>
    </location>
</feature>
<dbReference type="EMBL" id="JAXCGZ010009496">
    <property type="protein sequence ID" value="KAK7076984.1"/>
    <property type="molecule type" value="Genomic_DNA"/>
</dbReference>
<evidence type="ECO:0000256" key="2">
    <source>
        <dbReference type="ARBA" id="ARBA00022794"/>
    </source>
</evidence>
<dbReference type="GO" id="GO:0035721">
    <property type="term" value="P:intraciliary retrograde transport"/>
    <property type="evidence" value="ECO:0007669"/>
    <property type="project" value="TreeGrafter"/>
</dbReference>
<name>A0AAN8XEZ2_HALRR</name>
<dbReference type="Proteomes" id="UP001381693">
    <property type="component" value="Unassembled WGS sequence"/>
</dbReference>
<protein>
    <submittedName>
        <fullName evidence="4">Intraflagellar transport protein 43</fullName>
    </submittedName>
</protein>
<evidence type="ECO:0000313" key="4">
    <source>
        <dbReference type="EMBL" id="KAK7076984.1"/>
    </source>
</evidence>
<comment type="similarity">
    <text evidence="1">Belongs to the IFT43 family.</text>
</comment>
<feature type="compositionally biased region" description="Basic residues" evidence="3">
    <location>
        <begin position="10"/>
        <end position="21"/>
    </location>
</feature>
<proteinExistence type="inferred from homology"/>
<feature type="region of interest" description="Disordered" evidence="3">
    <location>
        <begin position="1"/>
        <end position="81"/>
    </location>
</feature>
<dbReference type="GO" id="GO:0030991">
    <property type="term" value="C:intraciliary transport particle A"/>
    <property type="evidence" value="ECO:0007669"/>
    <property type="project" value="InterPro"/>
</dbReference>
<dbReference type="GO" id="GO:0005929">
    <property type="term" value="C:cilium"/>
    <property type="evidence" value="ECO:0007669"/>
    <property type="project" value="TreeGrafter"/>
</dbReference>
<dbReference type="PANTHER" id="PTHR33724:SF1">
    <property type="entry name" value="INTRAFLAGELLAR TRANSPORT PROTEIN 43 HOMOLOG"/>
    <property type="match status" value="1"/>
</dbReference>
<sequence>MDDDLDLSPIKRKLSPRKGRRAAMVNSGPDSLGAADDLFSSPLRSANVASSQRGKTPGPPLAGRRAGGWANSAKAGGFGPPAEDLRFRRDSDSDTDIPAIPDLDEVVEEDFTQQVAQAPSVAVNRVATYKELDSDLLRHAAFSTLDDIDLRLLTNCLANEADIREPDIEWKWDTIFTEISSELRNEWDPSEDLPHDRENTPEIHLS</sequence>
<evidence type="ECO:0000313" key="5">
    <source>
        <dbReference type="Proteomes" id="UP001381693"/>
    </source>
</evidence>